<dbReference type="AlphaFoldDB" id="A0A0C9QXN9"/>
<reference evidence="2" key="1">
    <citation type="submission" date="2015-01" db="EMBL/GenBank/DDBJ databases">
        <title>Transcriptome Assembly of Fopius arisanus.</title>
        <authorList>
            <person name="Geib S."/>
        </authorList>
    </citation>
    <scope>NUCLEOTIDE SEQUENCE</scope>
</reference>
<evidence type="ECO:0000256" key="1">
    <source>
        <dbReference type="SAM" id="SignalP"/>
    </source>
</evidence>
<sequence>MTPIYFALFIVSLGIGVVHGDGDQKIIMNRVEVTHITGDNPFFGKWEAQLHSSGQKLSLKMPVKQELPDSIRFKLEMTLDGDDLPEVEMSLCEAFDDDSIGKDITEHGAPDGQFPKECPIYAGDNLEIRDYTFPDDKIPPGTQDGPLHSILRIFEEGKEGDPIIIIESDGEITH</sequence>
<protein>
    <submittedName>
        <fullName evidence="2">MiaA_0 protein</fullName>
    </submittedName>
</protein>
<gene>
    <name evidence="2" type="primary">miaA_0</name>
    <name evidence="2" type="ORF">g.7163</name>
</gene>
<keyword evidence="1" id="KW-0732">Signal</keyword>
<name>A0A0C9QXN9_9HYME</name>
<evidence type="ECO:0000313" key="2">
    <source>
        <dbReference type="EMBL" id="JAG70217.1"/>
    </source>
</evidence>
<organism evidence="2">
    <name type="scientific">Fopius arisanus</name>
    <dbReference type="NCBI Taxonomy" id="64838"/>
    <lineage>
        <taxon>Eukaryota</taxon>
        <taxon>Metazoa</taxon>
        <taxon>Ecdysozoa</taxon>
        <taxon>Arthropoda</taxon>
        <taxon>Hexapoda</taxon>
        <taxon>Insecta</taxon>
        <taxon>Pterygota</taxon>
        <taxon>Neoptera</taxon>
        <taxon>Endopterygota</taxon>
        <taxon>Hymenoptera</taxon>
        <taxon>Apocrita</taxon>
        <taxon>Ichneumonoidea</taxon>
        <taxon>Braconidae</taxon>
        <taxon>Opiinae</taxon>
        <taxon>Fopius</taxon>
    </lineage>
</organism>
<proteinExistence type="predicted"/>
<feature type="chain" id="PRO_5002201414" evidence="1">
    <location>
        <begin position="21"/>
        <end position="174"/>
    </location>
</feature>
<dbReference type="EMBL" id="GBYB01000450">
    <property type="protein sequence ID" value="JAG70217.1"/>
    <property type="molecule type" value="Transcribed_RNA"/>
</dbReference>
<feature type="signal peptide" evidence="1">
    <location>
        <begin position="1"/>
        <end position="20"/>
    </location>
</feature>
<accession>A0A0C9QXN9</accession>